<keyword evidence="1" id="KW-0812">Transmembrane</keyword>
<gene>
    <name evidence="3" type="ORF">CCAX7_11180</name>
</gene>
<evidence type="ECO:0000313" key="4">
    <source>
        <dbReference type="Proteomes" id="UP000287394"/>
    </source>
</evidence>
<dbReference type="KEGG" id="ccot:CCAX7_11180"/>
<keyword evidence="1" id="KW-0472">Membrane</keyword>
<feature type="transmembrane region" description="Helical" evidence="1">
    <location>
        <begin position="366"/>
        <end position="387"/>
    </location>
</feature>
<dbReference type="AlphaFoldDB" id="A0A9N7KZT6"/>
<evidence type="ECO:0000256" key="1">
    <source>
        <dbReference type="SAM" id="Phobius"/>
    </source>
</evidence>
<proteinExistence type="predicted"/>
<dbReference type="EMBL" id="AP025739">
    <property type="protein sequence ID" value="BDI29067.1"/>
    <property type="molecule type" value="Genomic_DNA"/>
</dbReference>
<keyword evidence="4" id="KW-1185">Reference proteome</keyword>
<sequence>MTNKHMTTIRNLTALAFFIVMMSSYPAHACLNDRDTLALEARRKPEALAAITGRFERNPPLYYQMRIARVQQDLQTHPDSLDEYDDIAVACDRLGRDDEAIGWMERKRAHLTPLATADAAMKEQWYKYNANIGTARIHRWLRGGGDQAKIAEVQKADDEIARAIAIKPDAHFGREKYQLRIIEWILKSENQLRSHLATAPLSVIDRDKNGNEDGEAAATGLAGLVTLGNAWESVDVFGALGESLRHIEWGSEADANHLAGMAAARVAELRQDGKKSLFPEANTVVASKPNPASAEDEAEFVKLRTEADQWQRARTDYMMARLTAGRHPDTDPTFWADYHEAAPPVIPDPDAEKKKQREMLKERVNAAIALVLTAIIVFPIVIVWRVVREKYALQR</sequence>
<feature type="signal peptide" evidence="2">
    <location>
        <begin position="1"/>
        <end position="29"/>
    </location>
</feature>
<keyword evidence="2" id="KW-0732">Signal</keyword>
<organism evidence="3 4">
    <name type="scientific">Capsulimonas corticalis</name>
    <dbReference type="NCBI Taxonomy" id="2219043"/>
    <lineage>
        <taxon>Bacteria</taxon>
        <taxon>Bacillati</taxon>
        <taxon>Armatimonadota</taxon>
        <taxon>Armatimonadia</taxon>
        <taxon>Capsulimonadales</taxon>
        <taxon>Capsulimonadaceae</taxon>
        <taxon>Capsulimonas</taxon>
    </lineage>
</organism>
<dbReference type="Proteomes" id="UP000287394">
    <property type="component" value="Chromosome"/>
</dbReference>
<reference evidence="3 4" key="1">
    <citation type="journal article" date="2019" name="Int. J. Syst. Evol. Microbiol.">
        <title>Capsulimonas corticalis gen. nov., sp. nov., an aerobic capsulated bacterium, of a novel bacterial order, Capsulimonadales ord. nov., of the class Armatimonadia of the phylum Armatimonadetes.</title>
        <authorList>
            <person name="Li J."/>
            <person name="Kudo C."/>
            <person name="Tonouchi A."/>
        </authorList>
    </citation>
    <scope>NUCLEOTIDE SEQUENCE [LARGE SCALE GENOMIC DNA]</scope>
    <source>
        <strain evidence="3 4">AX-7</strain>
    </source>
</reference>
<evidence type="ECO:0000313" key="3">
    <source>
        <dbReference type="EMBL" id="BDI29067.1"/>
    </source>
</evidence>
<accession>A0A9N7KZT6</accession>
<evidence type="ECO:0008006" key="5">
    <source>
        <dbReference type="Google" id="ProtNLM"/>
    </source>
</evidence>
<keyword evidence="1" id="KW-1133">Transmembrane helix</keyword>
<feature type="chain" id="PRO_5040296554" description="Tetratricopeptide repeat protein" evidence="2">
    <location>
        <begin position="30"/>
        <end position="395"/>
    </location>
</feature>
<name>A0A9N7KZT6_9BACT</name>
<evidence type="ECO:0000256" key="2">
    <source>
        <dbReference type="SAM" id="SignalP"/>
    </source>
</evidence>
<protein>
    <recommendedName>
        <fullName evidence="5">Tetratricopeptide repeat protein</fullName>
    </recommendedName>
</protein>